<evidence type="ECO:0000259" key="6">
    <source>
        <dbReference type="Pfam" id="PF23598"/>
    </source>
</evidence>
<dbReference type="GO" id="GO:0043531">
    <property type="term" value="F:ADP binding"/>
    <property type="evidence" value="ECO:0007669"/>
    <property type="project" value="InterPro"/>
</dbReference>
<dbReference type="InterPro" id="IPR002182">
    <property type="entry name" value="NB-ARC"/>
</dbReference>
<dbReference type="Gene3D" id="3.40.50.300">
    <property type="entry name" value="P-loop containing nucleotide triphosphate hydrolases"/>
    <property type="match status" value="1"/>
</dbReference>
<feature type="domain" description="Disease resistance protein winged helix" evidence="5">
    <location>
        <begin position="788"/>
        <end position="851"/>
    </location>
</feature>
<dbReference type="PANTHER" id="PTHR23155:SF955">
    <property type="entry name" value="AAA+ ATPASE DOMAIN-CONTAINING PROTEIN"/>
    <property type="match status" value="1"/>
</dbReference>
<evidence type="ECO:0000259" key="5">
    <source>
        <dbReference type="Pfam" id="PF23559"/>
    </source>
</evidence>
<comment type="caution">
    <text evidence="7">The sequence shown here is derived from an EMBL/GenBank/DDBJ whole genome shotgun (WGS) entry which is preliminary data.</text>
</comment>
<keyword evidence="3" id="KW-1133">Transmembrane helix</keyword>
<keyword evidence="8" id="KW-1185">Reference proteome</keyword>
<dbReference type="Pfam" id="PF23559">
    <property type="entry name" value="WHD_DRP"/>
    <property type="match status" value="1"/>
</dbReference>
<accession>A0A5N5H0C6</accession>
<dbReference type="Proteomes" id="UP000327157">
    <property type="component" value="Unassembled WGS sequence"/>
</dbReference>
<dbReference type="SUPFAM" id="SSF52058">
    <property type="entry name" value="L domain-like"/>
    <property type="match status" value="1"/>
</dbReference>
<dbReference type="InterPro" id="IPR042197">
    <property type="entry name" value="Apaf_helical"/>
</dbReference>
<keyword evidence="1" id="KW-0677">Repeat</keyword>
<evidence type="ECO:0000256" key="1">
    <source>
        <dbReference type="ARBA" id="ARBA00022737"/>
    </source>
</evidence>
<feature type="domain" description="NB-ARC" evidence="4">
    <location>
        <begin position="542"/>
        <end position="708"/>
    </location>
</feature>
<keyword evidence="3" id="KW-0472">Membrane</keyword>
<keyword evidence="3" id="KW-0812">Transmembrane</keyword>
<keyword evidence="2" id="KW-0611">Plant defense</keyword>
<evidence type="ECO:0000256" key="3">
    <source>
        <dbReference type="SAM" id="Phobius"/>
    </source>
</evidence>
<dbReference type="InterPro" id="IPR055414">
    <property type="entry name" value="LRR_R13L4/SHOC2-like"/>
</dbReference>
<evidence type="ECO:0000313" key="7">
    <source>
        <dbReference type="EMBL" id="KAB2620233.1"/>
    </source>
</evidence>
<dbReference type="SUPFAM" id="SSF52540">
    <property type="entry name" value="P-loop containing nucleoside triphosphate hydrolases"/>
    <property type="match status" value="1"/>
</dbReference>
<protein>
    <submittedName>
        <fullName evidence="7">Disease resistance protein</fullName>
    </submittedName>
</protein>
<evidence type="ECO:0000313" key="8">
    <source>
        <dbReference type="Proteomes" id="UP000327157"/>
    </source>
</evidence>
<dbReference type="InterPro" id="IPR027417">
    <property type="entry name" value="P-loop_NTPase"/>
</dbReference>
<dbReference type="FunFam" id="3.40.50.300:FF:001091">
    <property type="entry name" value="Probable disease resistance protein At1g61300"/>
    <property type="match status" value="1"/>
</dbReference>
<dbReference type="InterPro" id="IPR032675">
    <property type="entry name" value="LRR_dom_sf"/>
</dbReference>
<dbReference type="InterPro" id="IPR044974">
    <property type="entry name" value="Disease_R_plants"/>
</dbReference>
<proteinExistence type="predicted"/>
<dbReference type="Pfam" id="PF00931">
    <property type="entry name" value="NB-ARC"/>
    <property type="match status" value="1"/>
</dbReference>
<evidence type="ECO:0000256" key="2">
    <source>
        <dbReference type="ARBA" id="ARBA00022821"/>
    </source>
</evidence>
<reference evidence="7 8" key="2">
    <citation type="submission" date="2019-11" db="EMBL/GenBank/DDBJ databases">
        <title>A de novo genome assembly of a pear dwarfing rootstock.</title>
        <authorList>
            <person name="Wang F."/>
            <person name="Wang J."/>
            <person name="Li S."/>
            <person name="Zhang Y."/>
            <person name="Fang M."/>
            <person name="Ma L."/>
            <person name="Zhao Y."/>
            <person name="Jiang S."/>
        </authorList>
    </citation>
    <scope>NUCLEOTIDE SEQUENCE [LARGE SCALE GENOMIC DNA]</scope>
    <source>
        <strain evidence="7">S2</strain>
        <tissue evidence="7">Leaf</tissue>
    </source>
</reference>
<gene>
    <name evidence="7" type="ORF">D8674_039649</name>
</gene>
<feature type="domain" description="Disease resistance R13L4/SHOC-2-like LRR" evidence="6">
    <location>
        <begin position="926"/>
        <end position="1226"/>
    </location>
</feature>
<dbReference type="Gene3D" id="1.20.5.4130">
    <property type="match status" value="1"/>
</dbReference>
<dbReference type="PANTHER" id="PTHR23155">
    <property type="entry name" value="DISEASE RESISTANCE PROTEIN RP"/>
    <property type="match status" value="1"/>
</dbReference>
<dbReference type="OrthoDB" id="611536at2759"/>
<feature type="transmembrane region" description="Helical" evidence="3">
    <location>
        <begin position="47"/>
        <end position="67"/>
    </location>
</feature>
<dbReference type="AlphaFoldDB" id="A0A5N5H0C6"/>
<organism evidence="7 8">
    <name type="scientific">Pyrus ussuriensis x Pyrus communis</name>
    <dbReference type="NCBI Taxonomy" id="2448454"/>
    <lineage>
        <taxon>Eukaryota</taxon>
        <taxon>Viridiplantae</taxon>
        <taxon>Streptophyta</taxon>
        <taxon>Embryophyta</taxon>
        <taxon>Tracheophyta</taxon>
        <taxon>Spermatophyta</taxon>
        <taxon>Magnoliopsida</taxon>
        <taxon>eudicotyledons</taxon>
        <taxon>Gunneridae</taxon>
        <taxon>Pentapetalae</taxon>
        <taxon>rosids</taxon>
        <taxon>fabids</taxon>
        <taxon>Rosales</taxon>
        <taxon>Rosaceae</taxon>
        <taxon>Amygdaloideae</taxon>
        <taxon>Maleae</taxon>
        <taxon>Pyrus</taxon>
    </lineage>
</organism>
<dbReference type="Gene3D" id="1.10.8.430">
    <property type="entry name" value="Helical domain of apoptotic protease-activating factors"/>
    <property type="match status" value="1"/>
</dbReference>
<dbReference type="Gene3D" id="3.80.10.10">
    <property type="entry name" value="Ribonuclease Inhibitor"/>
    <property type="match status" value="2"/>
</dbReference>
<dbReference type="Pfam" id="PF23598">
    <property type="entry name" value="LRR_14"/>
    <property type="match status" value="1"/>
</dbReference>
<dbReference type="EMBL" id="SMOL01000353">
    <property type="protein sequence ID" value="KAB2620233.1"/>
    <property type="molecule type" value="Genomic_DNA"/>
</dbReference>
<dbReference type="InterPro" id="IPR058922">
    <property type="entry name" value="WHD_DRP"/>
</dbReference>
<dbReference type="Gene3D" id="1.10.10.10">
    <property type="entry name" value="Winged helix-like DNA-binding domain superfamily/Winged helix DNA-binding domain"/>
    <property type="match status" value="1"/>
</dbReference>
<reference evidence="7 8" key="1">
    <citation type="submission" date="2019-09" db="EMBL/GenBank/DDBJ databases">
        <authorList>
            <person name="Ou C."/>
        </authorList>
    </citation>
    <scope>NUCLEOTIDE SEQUENCE [LARGE SCALE GENOMIC DNA]</scope>
    <source>
        <strain evidence="7">S2</strain>
        <tissue evidence="7">Leaf</tissue>
    </source>
</reference>
<sequence length="1260" mass="144059">MLHQFAAAGEVMDLNPAGDRGSKDVDKVLSTASFAYNKERATSSSPFIDSILHNAHLFVLFAVYLICRYVNHVSLYQALVCVGLTPLFLYFYINYAPFLFLEEDIKWIRREWRLLHAIVEDAEKIMEYRGLIGARACKIWDSNPDGATVKGVDESEVAWLQKARSMVLQAESLVKTFEEQRIRRDSHTQRLCFDMTTENFQRVTGLFTETKTVKQEMKDMVEENKVYGIGIGESLERSRSSIVSLLDRPVHGHDQQKWVKSKEQVSSAAALASTVVENIKRLTSQKPDLTCKDTGDQISSIDLQLQQLHHFLKDIEGIRFESEIEGAWVKEVHEMIKEADHAVNKYWQRIGRLSFINNWNAGRKLKGDIKCIDVGFTQLLERKDSYGFKFVRRDSSKFVYQSPQQTQDDSIVSTILSRMHEFLNENSHLLGEVLYEVTSLYNQLEEMHKLVRDASVTGGGYNSRMSWLEQARKISESAEKSLTTFRRNSHNMWQNLLFKTRAGRKFSRDVHRINHTIDLFLKCIRAYDVEVREESNSVVGLEEDIEAVVSQLTTNDEHPSVISIVGIGGIGKTTLAKKIYDHGVVVDHFPCRAWVSVPQKSDNGALLEDVAKQVLRSLQLLEEENRNGSWIQKAHDVLKDKTYLLVLDNISTEKEFDTLKAGFPVTSTGCKILLTTRDNEVASRKDIYSCKLRLRTKEESWQLFTQMVHFPPTEELLAKDIFGKCGGLPQAIFHVGYLMLGKDASMAEETKRVLTYIKQNDTPLLATFTTRSSNLLPHLKKCLSYFKLFPNDFEIPARRLTALWIAEGLVEDCKREETDEDVADEYLSELIHLDMIQAVKRKHNGKVKTCSLPYALPKDPLPDMSEDRLIDDYSNNASAHIHGDSANFPIHYRGLVSIISFDTREGNKPGEEIGNFLRRGIAGGFFHRLQVLDLERVFRPELPNTIGKLKKLRYLGLRWTFLESVPASIGDLLNLQTLDVKHTYVHTLPSSIWKLQKLRHLYLNQSYQSKFMHQQGGSSLKNLRTLWGVFLDKDSPLIHWIDKLINLRKLGLAFQLSLPEQQPLADKLADKIVELKNLQSLRIRSIDEMREPYLIRVNLTNLESLSSLNLFGKLDPSMIAKFPKNLTDLTLSGAFLSVDPMPMLEKLSNLKFLNFYSNSYTGIDMVCSTTGFPKLVVLKLWKLQNLTDWNVEEKAMQNLRELEIRACTNLKVPSGLRHLKNLTLLKLTNMPEEFSATIAITKAQIWDDIAHSPAVITDSW</sequence>
<evidence type="ECO:0000259" key="4">
    <source>
        <dbReference type="Pfam" id="PF00931"/>
    </source>
</evidence>
<dbReference type="InterPro" id="IPR036388">
    <property type="entry name" value="WH-like_DNA-bd_sf"/>
</dbReference>
<dbReference type="PRINTS" id="PR00364">
    <property type="entry name" value="DISEASERSIST"/>
</dbReference>
<feature type="transmembrane region" description="Helical" evidence="3">
    <location>
        <begin position="74"/>
        <end position="93"/>
    </location>
</feature>
<name>A0A5N5H0C6_9ROSA</name>
<dbReference type="GO" id="GO:0098542">
    <property type="term" value="P:defense response to other organism"/>
    <property type="evidence" value="ECO:0007669"/>
    <property type="project" value="TreeGrafter"/>
</dbReference>